<keyword evidence="2" id="KW-1185">Reference proteome</keyword>
<dbReference type="Gene3D" id="3.40.50.11190">
    <property type="match status" value="1"/>
</dbReference>
<evidence type="ECO:0000313" key="1">
    <source>
        <dbReference type="EMBL" id="MBR9973652.1"/>
    </source>
</evidence>
<protein>
    <submittedName>
        <fullName evidence="1">Uncharacterized protein</fullName>
    </submittedName>
</protein>
<name>A0ABS5IGX4_9PROT</name>
<gene>
    <name evidence="1" type="ORF">KEC16_18140</name>
</gene>
<proteinExistence type="predicted"/>
<dbReference type="Proteomes" id="UP000680714">
    <property type="component" value="Unassembled WGS sequence"/>
</dbReference>
<evidence type="ECO:0000313" key="2">
    <source>
        <dbReference type="Proteomes" id="UP000680714"/>
    </source>
</evidence>
<sequence length="320" mass="32810">MIVAIHADAGPGIGLGHAIRCCGLALAMAQRNMIPIILNAAGDGLRPLLNQYRLTDAVCQGESASIVQAARAAGAAMLVVDSYRLDRPALAALAHGLKLVWFDDTAEQPMIADAIINGSPAALSLPYALPAGILGLLGPKYQVVRPGLTARPRRGPLRRLLVTYGGSDPKGVGKVLAGILPAAITTDFVVGPFAEIPANLPPHAHVHKAPKDMPTLIAGADLAISAGGQTLFELAAAQVPTIAIGIGADQKPTLETLDRAGALVFAGWADDPALADHLRAHLGVLIADEGQRLALAARAHALIDGGGGERIAAALEMLLA</sequence>
<accession>A0ABS5IGX4</accession>
<dbReference type="Gene3D" id="3.40.50.2000">
    <property type="entry name" value="Glycogen Phosphorylase B"/>
    <property type="match status" value="1"/>
</dbReference>
<dbReference type="SUPFAM" id="SSF53756">
    <property type="entry name" value="UDP-Glycosyltransferase/glycogen phosphorylase"/>
    <property type="match status" value="1"/>
</dbReference>
<comment type="caution">
    <text evidence="1">The sequence shown here is derived from an EMBL/GenBank/DDBJ whole genome shotgun (WGS) entry which is preliminary data.</text>
</comment>
<reference evidence="1 2" key="1">
    <citation type="submission" date="2021-04" db="EMBL/GenBank/DDBJ databases">
        <title>Magnetospirillum sulfuroxidans sp. nov., a facultative chemolithoautotrophic sulfur-oxidizing alphaproteobacterium isolated from freshwater sediment and proposals for Paramagetospirillum gen. nov., and Magnetospirillaceae fam. nov.</title>
        <authorList>
            <person name="Koziaeva V."/>
            <person name="Geelhoed J.S."/>
            <person name="Sorokin D.Y."/>
            <person name="Grouzdev D.S."/>
        </authorList>
    </citation>
    <scope>NUCLEOTIDE SEQUENCE [LARGE SCALE GENOMIC DNA]</scope>
    <source>
        <strain evidence="1 2">J10</strain>
    </source>
</reference>
<dbReference type="RefSeq" id="WP_211551584.1">
    <property type="nucleotide sequence ID" value="NZ_JAGTUF010000027.1"/>
</dbReference>
<organism evidence="1 2">
    <name type="scientific">Magnetospirillum sulfuroxidans</name>
    <dbReference type="NCBI Taxonomy" id="611300"/>
    <lineage>
        <taxon>Bacteria</taxon>
        <taxon>Pseudomonadati</taxon>
        <taxon>Pseudomonadota</taxon>
        <taxon>Alphaproteobacteria</taxon>
        <taxon>Rhodospirillales</taxon>
        <taxon>Rhodospirillaceae</taxon>
        <taxon>Magnetospirillum</taxon>
    </lineage>
</organism>
<dbReference type="EMBL" id="JAGTUF010000027">
    <property type="protein sequence ID" value="MBR9973652.1"/>
    <property type="molecule type" value="Genomic_DNA"/>
</dbReference>